<proteinExistence type="predicted"/>
<reference evidence="1" key="1">
    <citation type="submission" date="2018-06" db="EMBL/GenBank/DDBJ databases">
        <authorList>
            <person name="Zhirakovskaya E."/>
        </authorList>
    </citation>
    <scope>NUCLEOTIDE SEQUENCE</scope>
</reference>
<dbReference type="AlphaFoldDB" id="A0A3B0UJQ8"/>
<accession>A0A3B0UJQ8</accession>
<name>A0A3B0UJQ8_9ZZZZ</name>
<dbReference type="EMBL" id="UOEU01000188">
    <property type="protein sequence ID" value="VAW31265.1"/>
    <property type="molecule type" value="Genomic_DNA"/>
</dbReference>
<sequence>MTIKVSGTDKIQQITQNCHFEPLLARNPFEDNHLLP</sequence>
<protein>
    <submittedName>
        <fullName evidence="1">Uncharacterized protein</fullName>
    </submittedName>
</protein>
<organism evidence="1">
    <name type="scientific">hydrothermal vent metagenome</name>
    <dbReference type="NCBI Taxonomy" id="652676"/>
    <lineage>
        <taxon>unclassified sequences</taxon>
        <taxon>metagenomes</taxon>
        <taxon>ecological metagenomes</taxon>
    </lineage>
</organism>
<gene>
    <name evidence="1" type="ORF">MNBD_CHLOROFLEXI01-3935</name>
</gene>
<evidence type="ECO:0000313" key="1">
    <source>
        <dbReference type="EMBL" id="VAW31265.1"/>
    </source>
</evidence>